<protein>
    <submittedName>
        <fullName evidence="5">5924_t:CDS:1</fullName>
    </submittedName>
</protein>
<dbReference type="InterPro" id="IPR053793">
    <property type="entry name" value="PB1-like"/>
</dbReference>
<dbReference type="PANTHER" id="PTHR20930:SF0">
    <property type="entry name" value="PROTEIN ILRUN"/>
    <property type="match status" value="1"/>
</dbReference>
<reference evidence="5" key="1">
    <citation type="submission" date="2021-06" db="EMBL/GenBank/DDBJ databases">
        <authorList>
            <person name="Kallberg Y."/>
            <person name="Tangrot J."/>
            <person name="Rosling A."/>
        </authorList>
    </citation>
    <scope>NUCLEOTIDE SEQUENCE</scope>
    <source>
        <strain evidence="5">MA453B</strain>
    </source>
</reference>
<dbReference type="AlphaFoldDB" id="A0A9N9P2V6"/>
<comment type="caution">
    <text evidence="5">The sequence shown here is derived from an EMBL/GenBank/DDBJ whole genome shotgun (WGS) entry which is preliminary data.</text>
</comment>
<organism evidence="5 6">
    <name type="scientific">Dentiscutata erythropus</name>
    <dbReference type="NCBI Taxonomy" id="1348616"/>
    <lineage>
        <taxon>Eukaryota</taxon>
        <taxon>Fungi</taxon>
        <taxon>Fungi incertae sedis</taxon>
        <taxon>Mucoromycota</taxon>
        <taxon>Glomeromycotina</taxon>
        <taxon>Glomeromycetes</taxon>
        <taxon>Diversisporales</taxon>
        <taxon>Gigasporaceae</taxon>
        <taxon>Dentiscutata</taxon>
    </lineage>
</organism>
<sequence>MASIKVLHGSIARRFTVPNDTTWSSFESQIRSLFYIPSQTPISLSYTDEDGDIITLSSDLELQEILSDQELFGSSVKFVLSTPDELDHNEKNSWVLEGSTSQIKDEEFSKSIKDNDVISFSSSDEEDGLETSHESQEQSSNESQQQPFVFTESSEFQKNSNYKHVTVTDEETEEPTFKPTIEEKSKELPEKEEKQPESDQSTDNNNEENIFWIYNKYPHSDVLFNDYSPYYDYYSSYCRYSPFRHSRIHRPFGARRHCPISVAFYKFIKFVLVMSLITTIAKSLFFMICPLLKILFLVFALKYLKNSCHNHDDDEEKFGSWNGFGFRRRFGRCHNRRFNRNNQCCQRRESCNGNISEEVVAEKVKTLRDMGFEGENFEELVRLYNGNIDFAVEALLQQ</sequence>
<dbReference type="Pfam" id="PF00564">
    <property type="entry name" value="PB1"/>
    <property type="match status" value="1"/>
</dbReference>
<evidence type="ECO:0000259" key="4">
    <source>
        <dbReference type="PROSITE" id="PS51745"/>
    </source>
</evidence>
<dbReference type="Proteomes" id="UP000789405">
    <property type="component" value="Unassembled WGS sequence"/>
</dbReference>
<evidence type="ECO:0000313" key="6">
    <source>
        <dbReference type="Proteomes" id="UP000789405"/>
    </source>
</evidence>
<dbReference type="Gene3D" id="3.10.20.90">
    <property type="entry name" value="Phosphatidylinositol 3-kinase Catalytic Subunit, Chain A, domain 1"/>
    <property type="match status" value="1"/>
</dbReference>
<dbReference type="SMART" id="SM00666">
    <property type="entry name" value="PB1"/>
    <property type="match status" value="1"/>
</dbReference>
<dbReference type="InterPro" id="IPR015940">
    <property type="entry name" value="UBA"/>
</dbReference>
<dbReference type="InterPro" id="IPR009060">
    <property type="entry name" value="UBA-like_sf"/>
</dbReference>
<keyword evidence="2" id="KW-0812">Transmembrane</keyword>
<name>A0A9N9P2V6_9GLOM</name>
<feature type="domain" description="UBA" evidence="3">
    <location>
        <begin position="354"/>
        <end position="398"/>
    </location>
</feature>
<keyword evidence="2" id="KW-1133">Transmembrane helix</keyword>
<evidence type="ECO:0000259" key="3">
    <source>
        <dbReference type="PROSITE" id="PS50030"/>
    </source>
</evidence>
<accession>A0A9N9P2V6</accession>
<evidence type="ECO:0000256" key="2">
    <source>
        <dbReference type="SAM" id="Phobius"/>
    </source>
</evidence>
<feature type="region of interest" description="Disordered" evidence="1">
    <location>
        <begin position="115"/>
        <end position="205"/>
    </location>
</feature>
<dbReference type="OrthoDB" id="2421030at2759"/>
<evidence type="ECO:0000313" key="5">
    <source>
        <dbReference type="EMBL" id="CAG8779383.1"/>
    </source>
</evidence>
<dbReference type="EMBL" id="CAJVPY010021394">
    <property type="protein sequence ID" value="CAG8779383.1"/>
    <property type="molecule type" value="Genomic_DNA"/>
</dbReference>
<dbReference type="CDD" id="cd05992">
    <property type="entry name" value="PB1"/>
    <property type="match status" value="1"/>
</dbReference>
<evidence type="ECO:0000256" key="1">
    <source>
        <dbReference type="SAM" id="MobiDB-lite"/>
    </source>
</evidence>
<dbReference type="PANTHER" id="PTHR20930">
    <property type="entry name" value="OVARIAN CARCINOMA ANTIGEN CA125-RELATED"/>
    <property type="match status" value="1"/>
</dbReference>
<gene>
    <name evidence="5" type="ORF">DERYTH_LOCUS19467</name>
</gene>
<dbReference type="PROSITE" id="PS50030">
    <property type="entry name" value="UBA"/>
    <property type="match status" value="1"/>
</dbReference>
<feature type="compositionally biased region" description="Polar residues" evidence="1">
    <location>
        <begin position="147"/>
        <end position="163"/>
    </location>
</feature>
<keyword evidence="6" id="KW-1185">Reference proteome</keyword>
<feature type="transmembrane region" description="Helical" evidence="2">
    <location>
        <begin position="283"/>
        <end position="301"/>
    </location>
</feature>
<dbReference type="InterPro" id="IPR000270">
    <property type="entry name" value="PB1_dom"/>
</dbReference>
<dbReference type="PROSITE" id="PS51745">
    <property type="entry name" value="PB1"/>
    <property type="match status" value="1"/>
</dbReference>
<keyword evidence="2" id="KW-0472">Membrane</keyword>
<feature type="domain" description="PB1" evidence="4">
    <location>
        <begin position="1"/>
        <end position="75"/>
    </location>
</feature>
<feature type="compositionally biased region" description="Basic and acidic residues" evidence="1">
    <location>
        <begin position="180"/>
        <end position="197"/>
    </location>
</feature>
<dbReference type="SUPFAM" id="SSF46934">
    <property type="entry name" value="UBA-like"/>
    <property type="match status" value="1"/>
</dbReference>
<dbReference type="SUPFAM" id="SSF54277">
    <property type="entry name" value="CAD &amp; PB1 domains"/>
    <property type="match status" value="1"/>
</dbReference>
<feature type="compositionally biased region" description="Low complexity" evidence="1">
    <location>
        <begin position="137"/>
        <end position="146"/>
    </location>
</feature>
<dbReference type="Gene3D" id="1.10.8.10">
    <property type="entry name" value="DNA helicase RuvA subunit, C-terminal domain"/>
    <property type="match status" value="1"/>
</dbReference>
<proteinExistence type="predicted"/>